<reference evidence="1 2" key="1">
    <citation type="journal article" date="2013" name="PLoS Genet.">
        <title>Comparative genome structure, secondary metabolite, and effector coding capacity across Cochliobolus pathogens.</title>
        <authorList>
            <person name="Condon B.J."/>
            <person name="Leng Y."/>
            <person name="Wu D."/>
            <person name="Bushley K.E."/>
            <person name="Ohm R.A."/>
            <person name="Otillar R."/>
            <person name="Martin J."/>
            <person name="Schackwitz W."/>
            <person name="Grimwood J."/>
            <person name="MohdZainudin N."/>
            <person name="Xue C."/>
            <person name="Wang R."/>
            <person name="Manning V.A."/>
            <person name="Dhillon B."/>
            <person name="Tu Z.J."/>
            <person name="Steffenson B.J."/>
            <person name="Salamov A."/>
            <person name="Sun H."/>
            <person name="Lowry S."/>
            <person name="LaButti K."/>
            <person name="Han J."/>
            <person name="Copeland A."/>
            <person name="Lindquist E."/>
            <person name="Barry K."/>
            <person name="Schmutz J."/>
            <person name="Baker S.E."/>
            <person name="Ciuffetti L.M."/>
            <person name="Grigoriev I.V."/>
            <person name="Zhong S."/>
            <person name="Turgeon B.G."/>
        </authorList>
    </citation>
    <scope>NUCLEOTIDE SEQUENCE [LARGE SCALE GENOMIC DNA]</scope>
    <source>
        <strain evidence="1 2">26-R-13</strain>
    </source>
</reference>
<dbReference type="AlphaFoldDB" id="W6YNU7"/>
<name>W6YNU7_COCC2</name>
<feature type="non-terminal residue" evidence="1">
    <location>
        <position position="1"/>
    </location>
</feature>
<dbReference type="KEGG" id="bze:COCCADRAFT_81392"/>
<accession>W6YNU7</accession>
<protein>
    <submittedName>
        <fullName evidence="1">Uncharacterized protein</fullName>
    </submittedName>
</protein>
<dbReference type="GeneID" id="19151162"/>
<evidence type="ECO:0000313" key="2">
    <source>
        <dbReference type="Proteomes" id="UP000053841"/>
    </source>
</evidence>
<keyword evidence="2" id="KW-1185">Reference proteome</keyword>
<dbReference type="HOGENOM" id="CLU_3092863_0_0_1"/>
<dbReference type="EMBL" id="KI964538">
    <property type="protein sequence ID" value="EUC39198.1"/>
    <property type="molecule type" value="Genomic_DNA"/>
</dbReference>
<dbReference type="RefSeq" id="XP_007706619.1">
    <property type="nucleotide sequence ID" value="XM_007708429.1"/>
</dbReference>
<dbReference type="Proteomes" id="UP000053841">
    <property type="component" value="Unassembled WGS sequence"/>
</dbReference>
<organism evidence="1 2">
    <name type="scientific">Cochliobolus carbonum (strain 26-R-13)</name>
    <name type="common">Maize leaf spot fungus</name>
    <name type="synonym">Bipolaris zeicola</name>
    <dbReference type="NCBI Taxonomy" id="930089"/>
    <lineage>
        <taxon>Eukaryota</taxon>
        <taxon>Fungi</taxon>
        <taxon>Dikarya</taxon>
        <taxon>Ascomycota</taxon>
        <taxon>Pezizomycotina</taxon>
        <taxon>Dothideomycetes</taxon>
        <taxon>Pleosporomycetidae</taxon>
        <taxon>Pleosporales</taxon>
        <taxon>Pleosporineae</taxon>
        <taxon>Pleosporaceae</taxon>
        <taxon>Bipolaris</taxon>
    </lineage>
</organism>
<dbReference type="OrthoDB" id="10531894at2759"/>
<gene>
    <name evidence="1" type="ORF">COCCADRAFT_81392</name>
</gene>
<proteinExistence type="predicted"/>
<evidence type="ECO:0000313" key="1">
    <source>
        <dbReference type="EMBL" id="EUC39198.1"/>
    </source>
</evidence>
<sequence length="52" mass="5531">IYVGPLQGIRRRRHGVISAAVSPAGTGCRSRHGCPWASAQETFGPDLTVQVN</sequence>